<dbReference type="Gene3D" id="1.20.120.740">
    <property type="entry name" value="YgfB uncharacterised protein family UPF0149, PF03695"/>
    <property type="match status" value="1"/>
</dbReference>
<dbReference type="PANTHER" id="PTHR37528:SF1">
    <property type="entry name" value="UPF0149 PROTEIN YGFB"/>
    <property type="match status" value="1"/>
</dbReference>
<sequence>MTEISNFDANGELVEKFEHVLRQHNHELSAAEFHGTLTGLVCAGHSDRNIDQWQALLVADSEARPLLDAMRGLMALTERALESPAFGFQPIFCSGTSLPERTHALGDWCRGFTLGIGWNDTNTVTSLGQDTTEALSDIAHIALAEPGTDPPETEERALVELEEYLRVSVQLIYEENCSSQLPNCVTNSLDHDRLSPA</sequence>
<dbReference type="SUPFAM" id="SSF101327">
    <property type="entry name" value="YgfB-like"/>
    <property type="match status" value="1"/>
</dbReference>
<proteinExistence type="inferred from homology"/>
<dbReference type="GO" id="GO:0005829">
    <property type="term" value="C:cytosol"/>
    <property type="evidence" value="ECO:0007669"/>
    <property type="project" value="TreeGrafter"/>
</dbReference>
<reference evidence="2" key="1">
    <citation type="submission" date="2018-05" db="EMBL/GenBank/DDBJ databases">
        <authorList>
            <person name="Lanie J.A."/>
            <person name="Ng W.-L."/>
            <person name="Kazmierczak K.M."/>
            <person name="Andrzejewski T.M."/>
            <person name="Davidsen T.M."/>
            <person name="Wayne K.J."/>
            <person name="Tettelin H."/>
            <person name="Glass J.I."/>
            <person name="Rusch D."/>
            <person name="Podicherti R."/>
            <person name="Tsui H.-C.T."/>
            <person name="Winkler M.E."/>
        </authorList>
    </citation>
    <scope>NUCLEOTIDE SEQUENCE</scope>
</reference>
<evidence type="ECO:0000313" key="2">
    <source>
        <dbReference type="EMBL" id="SVA38084.1"/>
    </source>
</evidence>
<dbReference type="EMBL" id="UINC01008462">
    <property type="protein sequence ID" value="SVA38084.1"/>
    <property type="molecule type" value="Genomic_DNA"/>
</dbReference>
<dbReference type="Pfam" id="PF03695">
    <property type="entry name" value="UPF0149"/>
    <property type="match status" value="1"/>
</dbReference>
<dbReference type="InterPro" id="IPR011978">
    <property type="entry name" value="YgfB-like"/>
</dbReference>
<dbReference type="PANTHER" id="PTHR37528">
    <property type="entry name" value="UPF0149 PROTEIN YGFB"/>
    <property type="match status" value="1"/>
</dbReference>
<gene>
    <name evidence="2" type="ORF">METZ01_LOCUS90938</name>
</gene>
<evidence type="ECO:0000256" key="1">
    <source>
        <dbReference type="ARBA" id="ARBA00038308"/>
    </source>
</evidence>
<organism evidence="2">
    <name type="scientific">marine metagenome</name>
    <dbReference type="NCBI Taxonomy" id="408172"/>
    <lineage>
        <taxon>unclassified sequences</taxon>
        <taxon>metagenomes</taxon>
        <taxon>ecological metagenomes</taxon>
    </lineage>
</organism>
<accession>A0A381VD67</accession>
<comment type="similarity">
    <text evidence="1">Belongs to the UPF0149 family.</text>
</comment>
<dbReference type="AlphaFoldDB" id="A0A381VD67"/>
<protein>
    <recommendedName>
        <fullName evidence="3">YecA family protein</fullName>
    </recommendedName>
</protein>
<dbReference type="InterPro" id="IPR036255">
    <property type="entry name" value="YgfB-like_sf"/>
</dbReference>
<name>A0A381VD67_9ZZZZ</name>
<evidence type="ECO:0008006" key="3">
    <source>
        <dbReference type="Google" id="ProtNLM"/>
    </source>
</evidence>